<comment type="caution">
    <text evidence="1">The sequence shown here is derived from an EMBL/GenBank/DDBJ whole genome shotgun (WGS) entry which is preliminary data.</text>
</comment>
<evidence type="ECO:0000313" key="2">
    <source>
        <dbReference type="Proteomes" id="UP000256629"/>
    </source>
</evidence>
<dbReference type="Proteomes" id="UP000256629">
    <property type="component" value="Unassembled WGS sequence"/>
</dbReference>
<dbReference type="RefSeq" id="WP_116039113.1">
    <property type="nucleotide sequence ID" value="NZ_QRDX01000001.1"/>
</dbReference>
<keyword evidence="2" id="KW-1185">Reference proteome</keyword>
<accession>A0A3D9HLG6</accession>
<organism evidence="1 2">
    <name type="scientific">Seonamhaeicola aphaedonensis</name>
    <dbReference type="NCBI Taxonomy" id="1461338"/>
    <lineage>
        <taxon>Bacteria</taxon>
        <taxon>Pseudomonadati</taxon>
        <taxon>Bacteroidota</taxon>
        <taxon>Flavobacteriia</taxon>
        <taxon>Flavobacteriales</taxon>
        <taxon>Flavobacteriaceae</taxon>
    </lineage>
</organism>
<evidence type="ECO:0000313" key="1">
    <source>
        <dbReference type="EMBL" id="RED50161.1"/>
    </source>
</evidence>
<dbReference type="EMBL" id="QRDX01000001">
    <property type="protein sequence ID" value="RED50161.1"/>
    <property type="molecule type" value="Genomic_DNA"/>
</dbReference>
<dbReference type="AlphaFoldDB" id="A0A3D9HLG6"/>
<dbReference type="OrthoDB" id="1098026at2"/>
<protein>
    <recommendedName>
        <fullName evidence="3">BetR domain-containing protein</fullName>
    </recommendedName>
</protein>
<reference evidence="1 2" key="1">
    <citation type="submission" date="2018-07" db="EMBL/GenBank/DDBJ databases">
        <title>Genomic Encyclopedia of Type Strains, Phase III (KMG-III): the genomes of soil and plant-associated and newly described type strains.</title>
        <authorList>
            <person name="Whitman W."/>
        </authorList>
    </citation>
    <scope>NUCLEOTIDE SEQUENCE [LARGE SCALE GENOMIC DNA]</scope>
    <source>
        <strain evidence="1 2">CECT 8487</strain>
    </source>
</reference>
<gene>
    <name evidence="1" type="ORF">DFQ02_101184</name>
</gene>
<name>A0A3D9HLG6_9FLAO</name>
<evidence type="ECO:0008006" key="3">
    <source>
        <dbReference type="Google" id="ProtNLM"/>
    </source>
</evidence>
<sequence>MQEQFITLLKSKTSDSTSFVEEIASVLDIGYDAAYRRINLKTNLSLEEGVILARHFKVSLNKLFEIGNQNTIVVELPPEPKNEVALEHWLKVSLQNVQVLSKLKGAEIFYSAKDIPLFHTLNDSLLTRYKMYVWLKDLNIDMAKSQISFDEWMKTIPNSLLESAFALGSIYKNISITELWNDNTVTGTLQQILYYFEAGLVSKDVALKICDDVHEVINDTEKQTIEQSIGTPNNKKFFHLYKCDLHMLNNTIMVRTPHQKVFYSPFTVLSYFKIEHQDTCEMMNDFLNKQMSNSKLLATSGERDRTLFFKMIHQKISIAKERINLDYKMAFL</sequence>
<proteinExistence type="predicted"/>